<comment type="caution">
    <text evidence="3">The sequence shown here is derived from an EMBL/GenBank/DDBJ whole genome shotgun (WGS) entry which is preliminary data.</text>
</comment>
<feature type="signal peptide" evidence="2">
    <location>
        <begin position="1"/>
        <end position="24"/>
    </location>
</feature>
<gene>
    <name evidence="3" type="ORF">ABIE04_003097</name>
</gene>
<dbReference type="PROSITE" id="PS51257">
    <property type="entry name" value="PROKAR_LIPOPROTEIN"/>
    <property type="match status" value="1"/>
</dbReference>
<dbReference type="EMBL" id="JBEPSD010000003">
    <property type="protein sequence ID" value="MET4570718.1"/>
    <property type="molecule type" value="Genomic_DNA"/>
</dbReference>
<reference evidence="3 4" key="1">
    <citation type="submission" date="2024-06" db="EMBL/GenBank/DDBJ databases">
        <title>Sorghum-associated microbial communities from plants grown in Nebraska, USA.</title>
        <authorList>
            <person name="Schachtman D."/>
        </authorList>
    </citation>
    <scope>NUCLEOTIDE SEQUENCE [LARGE SCALE GENOMIC DNA]</scope>
    <source>
        <strain evidence="3 4">1757</strain>
    </source>
</reference>
<name>A0ABV2Q080_9GAMM</name>
<evidence type="ECO:0000313" key="3">
    <source>
        <dbReference type="EMBL" id="MET4570718.1"/>
    </source>
</evidence>
<keyword evidence="2" id="KW-0732">Signal</keyword>
<feature type="chain" id="PRO_5045414557" evidence="2">
    <location>
        <begin position="25"/>
        <end position="179"/>
    </location>
</feature>
<dbReference type="Proteomes" id="UP001549251">
    <property type="component" value="Unassembled WGS sequence"/>
</dbReference>
<accession>A0ABV2Q080</accession>
<organism evidence="3 4">
    <name type="scientific">Rhodanobacter soli</name>
    <dbReference type="NCBI Taxonomy" id="590609"/>
    <lineage>
        <taxon>Bacteria</taxon>
        <taxon>Pseudomonadati</taxon>
        <taxon>Pseudomonadota</taxon>
        <taxon>Gammaproteobacteria</taxon>
        <taxon>Lysobacterales</taxon>
        <taxon>Rhodanobacteraceae</taxon>
        <taxon>Rhodanobacter</taxon>
    </lineage>
</organism>
<evidence type="ECO:0000256" key="2">
    <source>
        <dbReference type="SAM" id="SignalP"/>
    </source>
</evidence>
<proteinExistence type="predicted"/>
<keyword evidence="4" id="KW-1185">Reference proteome</keyword>
<feature type="region of interest" description="Disordered" evidence="1">
    <location>
        <begin position="78"/>
        <end position="99"/>
    </location>
</feature>
<dbReference type="RefSeq" id="WP_354552169.1">
    <property type="nucleotide sequence ID" value="NZ_JBEPSD010000003.1"/>
</dbReference>
<protein>
    <submittedName>
        <fullName evidence="3">Biotin carboxyl carrier protein</fullName>
    </submittedName>
</protein>
<evidence type="ECO:0000313" key="4">
    <source>
        <dbReference type="Proteomes" id="UP001549251"/>
    </source>
</evidence>
<evidence type="ECO:0000256" key="1">
    <source>
        <dbReference type="SAM" id="MobiDB-lite"/>
    </source>
</evidence>
<sequence>MKPRPLLLLPFLLALSLGCTSLHAQQAIVLQQQMGTADFRQAGLDKLNPAELQHLQQWLAKHATELAAAVPASEAASANVAADKRPSRSNGWFGHTPDTAGKKANHTVISPLAGSFNGWRPGSILTLQNGQKWRVSDDSSLTATRPVDSPVATVKPGALGGWILKIEGYNTSARVEPAN</sequence>